<dbReference type="OrthoDB" id="20872at2759"/>
<dbReference type="PANTHER" id="PTHR24198">
    <property type="entry name" value="ANKYRIN REPEAT AND PROTEIN KINASE DOMAIN-CONTAINING PROTEIN"/>
    <property type="match status" value="1"/>
</dbReference>
<name>A0A8H5YP20_9HYPO</name>
<keyword evidence="5" id="KW-1185">Reference proteome</keyword>
<evidence type="ECO:0000256" key="2">
    <source>
        <dbReference type="ARBA" id="ARBA00023043"/>
    </source>
</evidence>
<evidence type="ECO:0000313" key="5">
    <source>
        <dbReference type="Proteomes" id="UP000544331"/>
    </source>
</evidence>
<feature type="repeat" description="ANK" evidence="3">
    <location>
        <begin position="492"/>
        <end position="524"/>
    </location>
</feature>
<keyword evidence="2 3" id="KW-0040">ANK repeat</keyword>
<evidence type="ECO:0000256" key="3">
    <source>
        <dbReference type="PROSITE-ProRule" id="PRU00023"/>
    </source>
</evidence>
<dbReference type="EMBL" id="JAAOAN010000210">
    <property type="protein sequence ID" value="KAF5716163.1"/>
    <property type="molecule type" value="Genomic_DNA"/>
</dbReference>
<reference evidence="4 5" key="1">
    <citation type="submission" date="2020-05" db="EMBL/GenBank/DDBJ databases">
        <title>Identification and distribution of gene clusters putatively required for synthesis of sphingolipid metabolism inhibitors in phylogenetically diverse species of the filamentous fungus Fusarium.</title>
        <authorList>
            <person name="Kim H.-S."/>
            <person name="Busman M."/>
            <person name="Brown D.W."/>
            <person name="Divon H."/>
            <person name="Uhlig S."/>
            <person name="Proctor R.H."/>
        </authorList>
    </citation>
    <scope>NUCLEOTIDE SEQUENCE [LARGE SCALE GENOMIC DNA]</scope>
    <source>
        <strain evidence="4 5">NRRL 66235</strain>
    </source>
</reference>
<dbReference type="Gene3D" id="1.25.40.20">
    <property type="entry name" value="Ankyrin repeat-containing domain"/>
    <property type="match status" value="2"/>
</dbReference>
<sequence>MPVSTLSCPPCRKAKKKARKRKIAANDVDDDKAREYLPLEVFWLERLTQYSKSALAIRRETCDRLDIGYFNPHDVHEVLQQIKENRALVRTKIEACESTSSLAALHYLSSKSSSTYYSWNGGSGPGFAVCFAGETETTFSKPQPYQQASLALYALKVQEYRLLEDPSLLSQESELSSYAQKYSEVMQHLRTIENCTVLPLPWTHNLLSLIEVRDRRRQLISNLQATEEKDMFGRSLLHLALDLGVGDDAIHLLSSAANEPDTWSRLPLHIASFTGCIDLAIRLIYDQAEIQMKDIMDLQPFHYASVAGHLDIVNLLINKVEIDPEGWFRRTPLFFAVQNGHIATATMLLKNGANIEKGDLRRWTPLLGAINAGRVGIVDLLLRKGAQVKLMMETKILMSGPLTERHLGVVKLLLAHGVVEEIRHFSNENLLLWAAKKQDHRLARQLALHRVFRTPIATNGITALSYASEGGNHEIVVELLQNRVNPNERCSGRELPLSYAVAGGHVSVTKELLRHNANPNAKSGIDMDGQMVLVKAFELGNQDIIDDLVAWGADVSANDSRGWTPIFPAVVNGYLGAAESP</sequence>
<feature type="repeat" description="ANK" evidence="3">
    <location>
        <begin position="459"/>
        <end position="491"/>
    </location>
</feature>
<dbReference type="Pfam" id="PF12796">
    <property type="entry name" value="Ank_2"/>
    <property type="match status" value="2"/>
</dbReference>
<feature type="repeat" description="ANK" evidence="3">
    <location>
        <begin position="528"/>
        <end position="560"/>
    </location>
</feature>
<dbReference type="AlphaFoldDB" id="A0A8H5YP20"/>
<comment type="caution">
    <text evidence="4">The sequence shown here is derived from an EMBL/GenBank/DDBJ whole genome shotgun (WGS) entry which is preliminary data.</text>
</comment>
<proteinExistence type="predicted"/>
<accession>A0A8H5YP20</accession>
<dbReference type="InterPro" id="IPR002110">
    <property type="entry name" value="Ankyrin_rpt"/>
</dbReference>
<dbReference type="InterPro" id="IPR036770">
    <property type="entry name" value="Ankyrin_rpt-contain_sf"/>
</dbReference>
<feature type="repeat" description="ANK" evidence="3">
    <location>
        <begin position="361"/>
        <end position="393"/>
    </location>
</feature>
<feature type="repeat" description="ANK" evidence="3">
    <location>
        <begin position="328"/>
        <end position="360"/>
    </location>
</feature>
<dbReference type="PROSITE" id="PS50297">
    <property type="entry name" value="ANK_REP_REGION"/>
    <property type="match status" value="1"/>
</dbReference>
<evidence type="ECO:0000256" key="1">
    <source>
        <dbReference type="ARBA" id="ARBA00022737"/>
    </source>
</evidence>
<dbReference type="PANTHER" id="PTHR24198:SF165">
    <property type="entry name" value="ANKYRIN REPEAT-CONTAINING PROTEIN-RELATED"/>
    <property type="match status" value="1"/>
</dbReference>
<dbReference type="SMART" id="SM00248">
    <property type="entry name" value="ANK"/>
    <property type="match status" value="7"/>
</dbReference>
<dbReference type="SUPFAM" id="SSF48403">
    <property type="entry name" value="Ankyrin repeat"/>
    <property type="match status" value="1"/>
</dbReference>
<dbReference type="PROSITE" id="PS50088">
    <property type="entry name" value="ANK_REPEAT"/>
    <property type="match status" value="5"/>
</dbReference>
<evidence type="ECO:0000313" key="4">
    <source>
        <dbReference type="EMBL" id="KAF5716163.1"/>
    </source>
</evidence>
<keyword evidence="1" id="KW-0677">Repeat</keyword>
<dbReference type="Proteomes" id="UP000544331">
    <property type="component" value="Unassembled WGS sequence"/>
</dbReference>
<organism evidence="4 5">
    <name type="scientific">Fusarium mundagurra</name>
    <dbReference type="NCBI Taxonomy" id="1567541"/>
    <lineage>
        <taxon>Eukaryota</taxon>
        <taxon>Fungi</taxon>
        <taxon>Dikarya</taxon>
        <taxon>Ascomycota</taxon>
        <taxon>Pezizomycotina</taxon>
        <taxon>Sordariomycetes</taxon>
        <taxon>Hypocreomycetidae</taxon>
        <taxon>Hypocreales</taxon>
        <taxon>Nectriaceae</taxon>
        <taxon>Fusarium</taxon>
        <taxon>Fusarium fujikuroi species complex</taxon>
    </lineage>
</organism>
<gene>
    <name evidence="4" type="ORF">FMUND_6506</name>
</gene>
<protein>
    <submittedName>
        <fullName evidence="4">Ankyrin</fullName>
    </submittedName>
</protein>